<sequence>MPTEPAIIERAAQPYVAITARVRMAEIGNVVPPLSEEVFAWLDKHGVQPYGSAFWRYTVIDMSRYLQIEAGEPTAERVDGDERVHSGVLPAGHYATLRHIGAPQTLVDATRRLLEWADGQRLRWDSSPSPEGEQWGCRLEIYHTNPQDEPDMNSWETELAFRLAD</sequence>
<gene>
    <name evidence="2" type="ORF">BJY22_007149</name>
</gene>
<dbReference type="Proteomes" id="UP000555407">
    <property type="component" value="Unassembled WGS sequence"/>
</dbReference>
<dbReference type="Gene3D" id="3.20.80.10">
    <property type="entry name" value="Regulatory factor, effector binding domain"/>
    <property type="match status" value="1"/>
</dbReference>
<dbReference type="EMBL" id="JAASRO010000001">
    <property type="protein sequence ID" value="NIK61432.1"/>
    <property type="molecule type" value="Genomic_DNA"/>
</dbReference>
<name>A0A7X5VJB1_9ACTN</name>
<dbReference type="SMART" id="SM00871">
    <property type="entry name" value="AraC_E_bind"/>
    <property type="match status" value="1"/>
</dbReference>
<dbReference type="SUPFAM" id="SSF55136">
    <property type="entry name" value="Probable bacterial effector-binding domain"/>
    <property type="match status" value="1"/>
</dbReference>
<dbReference type="InterPro" id="IPR029442">
    <property type="entry name" value="GyrI-like"/>
</dbReference>
<feature type="domain" description="AraC effector-binding" evidence="1">
    <location>
        <begin position="3"/>
        <end position="164"/>
    </location>
</feature>
<accession>A0A7X5VJB1</accession>
<dbReference type="AlphaFoldDB" id="A0A7X5VJB1"/>
<organism evidence="2 3">
    <name type="scientific">Kribbella shirazensis</name>
    <dbReference type="NCBI Taxonomy" id="1105143"/>
    <lineage>
        <taxon>Bacteria</taxon>
        <taxon>Bacillati</taxon>
        <taxon>Actinomycetota</taxon>
        <taxon>Actinomycetes</taxon>
        <taxon>Propionibacteriales</taxon>
        <taxon>Kribbellaceae</taxon>
        <taxon>Kribbella</taxon>
    </lineage>
</organism>
<dbReference type="InterPro" id="IPR011256">
    <property type="entry name" value="Reg_factor_effector_dom_sf"/>
</dbReference>
<proteinExistence type="predicted"/>
<evidence type="ECO:0000259" key="1">
    <source>
        <dbReference type="SMART" id="SM00871"/>
    </source>
</evidence>
<dbReference type="Pfam" id="PF06445">
    <property type="entry name" value="GyrI-like"/>
    <property type="match status" value="1"/>
</dbReference>
<evidence type="ECO:0000313" key="3">
    <source>
        <dbReference type="Proteomes" id="UP000555407"/>
    </source>
</evidence>
<keyword evidence="3" id="KW-1185">Reference proteome</keyword>
<dbReference type="InterPro" id="IPR010499">
    <property type="entry name" value="AraC_E-bd"/>
</dbReference>
<comment type="caution">
    <text evidence="2">The sequence shown here is derived from an EMBL/GenBank/DDBJ whole genome shotgun (WGS) entry which is preliminary data.</text>
</comment>
<reference evidence="2 3" key="1">
    <citation type="submission" date="2020-03" db="EMBL/GenBank/DDBJ databases">
        <title>Sequencing the genomes of 1000 actinobacteria strains.</title>
        <authorList>
            <person name="Klenk H.-P."/>
        </authorList>
    </citation>
    <scope>NUCLEOTIDE SEQUENCE [LARGE SCALE GENOMIC DNA]</scope>
    <source>
        <strain evidence="2 3">DSM 45490</strain>
    </source>
</reference>
<dbReference type="RefSeq" id="WP_167215924.1">
    <property type="nucleotide sequence ID" value="NZ_JAASRO010000001.1"/>
</dbReference>
<protein>
    <submittedName>
        <fullName evidence="2">Effector-binding domain-containing protein</fullName>
    </submittedName>
</protein>
<evidence type="ECO:0000313" key="2">
    <source>
        <dbReference type="EMBL" id="NIK61432.1"/>
    </source>
</evidence>